<evidence type="ECO:0000256" key="3">
    <source>
        <dbReference type="ARBA" id="ARBA00023004"/>
    </source>
</evidence>
<dbReference type="InterPro" id="IPR013428">
    <property type="entry name" value="Membrane-bound_put_N"/>
</dbReference>
<reference evidence="7 8" key="1">
    <citation type="submission" date="2020-07" db="EMBL/GenBank/DDBJ databases">
        <title>Thermogemmata thermophila gen. nov., sp. nov., a novel moderate thermophilic planctomycete from a Kamchatka hot spring.</title>
        <authorList>
            <person name="Elcheninov A.G."/>
            <person name="Podosokorskaya O.A."/>
            <person name="Kovaleva O.L."/>
            <person name="Novikov A."/>
            <person name="Bonch-Osmolovskaya E.A."/>
            <person name="Toshchakov S.V."/>
            <person name="Kublanov I.V."/>
        </authorList>
    </citation>
    <scope>NUCLEOTIDE SEQUENCE [LARGE SCALE GENOMIC DNA]</scope>
    <source>
        <strain evidence="7 8">2918</strain>
    </source>
</reference>
<evidence type="ECO:0000313" key="7">
    <source>
        <dbReference type="EMBL" id="MBA2227778.1"/>
    </source>
</evidence>
<name>A0A7V9AD19_9BACT</name>
<keyword evidence="2 4" id="KW-0479">Metal-binding</keyword>
<dbReference type="GO" id="GO:0046872">
    <property type="term" value="F:metal ion binding"/>
    <property type="evidence" value="ECO:0007669"/>
    <property type="project" value="UniProtKB-KW"/>
</dbReference>
<dbReference type="InterPro" id="IPR013427">
    <property type="entry name" value="Haem-bd_dom_put"/>
</dbReference>
<comment type="caution">
    <text evidence="7">The sequence shown here is derived from an EMBL/GenBank/DDBJ whole genome shotgun (WGS) entry which is preliminary data.</text>
</comment>
<dbReference type="NCBIfam" id="TIGR02603">
    <property type="entry name" value="CxxCH_TIGR02603"/>
    <property type="match status" value="1"/>
</dbReference>
<feature type="chain" id="PRO_5031199283" evidence="5">
    <location>
        <begin position="26"/>
        <end position="1195"/>
    </location>
</feature>
<accession>A0A7V9AD19</accession>
<keyword evidence="1 4" id="KW-0349">Heme</keyword>
<dbReference type="Proteomes" id="UP000542342">
    <property type="component" value="Unassembled WGS sequence"/>
</dbReference>
<dbReference type="InterPro" id="IPR011989">
    <property type="entry name" value="ARM-like"/>
</dbReference>
<dbReference type="PROSITE" id="PS51007">
    <property type="entry name" value="CYTC"/>
    <property type="match status" value="1"/>
</dbReference>
<evidence type="ECO:0000313" key="8">
    <source>
        <dbReference type="Proteomes" id="UP000542342"/>
    </source>
</evidence>
<dbReference type="InterPro" id="IPR011042">
    <property type="entry name" value="6-blade_b-propeller_TolB-like"/>
</dbReference>
<keyword evidence="8" id="KW-1185">Reference proteome</keyword>
<dbReference type="GO" id="GO:0009055">
    <property type="term" value="F:electron transfer activity"/>
    <property type="evidence" value="ECO:0007669"/>
    <property type="project" value="InterPro"/>
</dbReference>
<dbReference type="Pfam" id="PF13646">
    <property type="entry name" value="HEAT_2"/>
    <property type="match status" value="1"/>
</dbReference>
<dbReference type="Pfam" id="PF23500">
    <property type="entry name" value="DUF7133"/>
    <property type="match status" value="1"/>
</dbReference>
<dbReference type="Gene3D" id="1.25.10.10">
    <property type="entry name" value="Leucine-rich Repeat Variant"/>
    <property type="match status" value="1"/>
</dbReference>
<dbReference type="EMBL" id="JACEFB010000019">
    <property type="protein sequence ID" value="MBA2227778.1"/>
    <property type="molecule type" value="Genomic_DNA"/>
</dbReference>
<proteinExistence type="predicted"/>
<dbReference type="InterPro" id="IPR016024">
    <property type="entry name" value="ARM-type_fold"/>
</dbReference>
<keyword evidence="5" id="KW-0732">Signal</keyword>
<dbReference type="Gene3D" id="1.10.760.10">
    <property type="entry name" value="Cytochrome c-like domain"/>
    <property type="match status" value="1"/>
</dbReference>
<dbReference type="InterPro" id="IPR011041">
    <property type="entry name" value="Quinoprot_gluc/sorb_DH_b-prop"/>
</dbReference>
<dbReference type="GO" id="GO:0020037">
    <property type="term" value="F:heme binding"/>
    <property type="evidence" value="ECO:0007669"/>
    <property type="project" value="InterPro"/>
</dbReference>
<dbReference type="SUPFAM" id="SSF48371">
    <property type="entry name" value="ARM repeat"/>
    <property type="match status" value="2"/>
</dbReference>
<dbReference type="SUPFAM" id="SSF50952">
    <property type="entry name" value="Soluble quinoprotein glucose dehydrogenase"/>
    <property type="match status" value="1"/>
</dbReference>
<evidence type="ECO:0000256" key="1">
    <source>
        <dbReference type="ARBA" id="ARBA00022617"/>
    </source>
</evidence>
<dbReference type="InterPro" id="IPR055557">
    <property type="entry name" value="DUF7133"/>
</dbReference>
<evidence type="ECO:0000256" key="4">
    <source>
        <dbReference type="PROSITE-ProRule" id="PRU00433"/>
    </source>
</evidence>
<dbReference type="InterPro" id="IPR009056">
    <property type="entry name" value="Cyt_c-like_dom"/>
</dbReference>
<dbReference type="NCBIfam" id="TIGR02604">
    <property type="entry name" value="Piru_Ver_Nterm"/>
    <property type="match status" value="1"/>
</dbReference>
<sequence length="1195" mass="130897">MYRFRIVWISSFIVAGILSPGAVWAQANAQVPDPDPELERRTFVLPPGLEVQLFAADPMLAKPIQMNFDPQGRLWVATSETYPQLRPGEAANDKIIILEDTNGDGRADKTTVFADKLLIPTGVLPGDGGAYVANSTELVHLSASKPGGKADRVRVLLSGFGTEDTHHILHTFRWGPDGSLFFHQSIYIHSHVETPYGVQRLNAGGAWRFRPPTGELEVFLRGFINPWGHAFDRYGQSFLTDGANGEGITHGIPGAYYPTAQGPHAQRILHGLNPGSPKHCGLEIISGRHFPDDWQGDLITCDFRGHRVCRFKVSDNGSTFASREMPEVIKSSHPAFRPVDVKMGPDGALYIADWYNPIIQHGEVDFRDPRRDKTHGRIWRVTVANRPLVPRPELVSASNAALLQRLSDPEQWTRDQARRVLFERGAEAVLPALSEHVRRLDPKAPEYPQQLLECLWLYQGLGAFRTSPSANAQGRWTEAERRLAEQTLLRALSSPLPAIRAAAVRIAGESTAPLAEQLQRLRRAVTDESPRVRLEAIRALSRLADPQAVEIALLALDQPMDPVLDYALWLTVRELAPSWLPAFQAGRLTFAGRTAHLSFALQAVGSREVLTPLRQLLRRESLDPRQADELLLLLIGIGEAEDVQRALEVAAGLISTPPGQRSSGESWERAARLMRQVEESVLSRKIPAPAEAARLLQALLPLGEEEPAVYRLVGHWRVQALRSTLRAWAMAAVEPAHRPSLPSSAPERPPSPATLPAVFTALAAFADPQAKQDLERIAEHGSSPAIRIHAVIALSQLDLQAAAQRAIPLCQLTSPPPELIGGFTAFLQRRSGPAALLQALKGAKISPEAARLGLQAIRNSGQDLPSLREALRRAGGLDQPRPAPTPEQIQALAAAASRQGNPAQGERIFRLKELQCFSCHAIAGAGGKVGPDLSSIGASAPVDYLVESLLIPNKAVKEGYHAQRIVTADEKVYLGIPVRQAEGRLFLRTPEDKILSLPLADILERTPAPSLMPEGLVDSLSQQELLDLVAFLAQLGKVGTPYAPSIEPVIRTWEVLEATPANLQQLRRERVAIAALPQSRLSWTTLYTLVQGDLPLQEVPTFTVWNKSAPQSVVRTHLLITSPGHLHLRCNDTTGLTLFVQGQPIALQSVTDLKLAQGPVTLAFVIDRSQRKTPLRITLHTPPNSPAQWSLPPER</sequence>
<dbReference type="SUPFAM" id="SSF46626">
    <property type="entry name" value="Cytochrome c"/>
    <property type="match status" value="1"/>
</dbReference>
<evidence type="ECO:0000256" key="2">
    <source>
        <dbReference type="ARBA" id="ARBA00022723"/>
    </source>
</evidence>
<evidence type="ECO:0000259" key="6">
    <source>
        <dbReference type="PROSITE" id="PS51007"/>
    </source>
</evidence>
<dbReference type="PANTHER" id="PTHR33546">
    <property type="entry name" value="LARGE, MULTIFUNCTIONAL SECRETED PROTEIN-RELATED"/>
    <property type="match status" value="1"/>
</dbReference>
<protein>
    <submittedName>
        <fullName evidence="7">HEAT repeat domain-containing protein</fullName>
    </submittedName>
</protein>
<feature type="domain" description="Cytochrome c" evidence="6">
    <location>
        <begin position="900"/>
        <end position="1036"/>
    </location>
</feature>
<gene>
    <name evidence="7" type="ORF">H0921_16585</name>
</gene>
<organism evidence="7 8">
    <name type="scientific">Thermogemmata fonticola</name>
    <dbReference type="NCBI Taxonomy" id="2755323"/>
    <lineage>
        <taxon>Bacteria</taxon>
        <taxon>Pseudomonadati</taxon>
        <taxon>Planctomycetota</taxon>
        <taxon>Planctomycetia</taxon>
        <taxon>Gemmatales</taxon>
        <taxon>Gemmataceae</taxon>
        <taxon>Thermogemmata</taxon>
    </lineage>
</organism>
<dbReference type="InterPro" id="IPR036909">
    <property type="entry name" value="Cyt_c-like_dom_sf"/>
</dbReference>
<keyword evidence="3 4" id="KW-0408">Iron</keyword>
<dbReference type="Gene3D" id="2.120.10.30">
    <property type="entry name" value="TolB, C-terminal domain"/>
    <property type="match status" value="1"/>
</dbReference>
<evidence type="ECO:0000256" key="5">
    <source>
        <dbReference type="SAM" id="SignalP"/>
    </source>
</evidence>
<feature type="signal peptide" evidence="5">
    <location>
        <begin position="1"/>
        <end position="25"/>
    </location>
</feature>
<dbReference type="AlphaFoldDB" id="A0A7V9AD19"/>
<dbReference type="PANTHER" id="PTHR33546:SF1">
    <property type="entry name" value="LARGE, MULTIFUNCTIONAL SECRETED PROTEIN"/>
    <property type="match status" value="1"/>
</dbReference>